<organism evidence="2 3">
    <name type="scientific">Luethyella okanaganae</name>
    <dbReference type="NCBI Taxonomy" id="69372"/>
    <lineage>
        <taxon>Bacteria</taxon>
        <taxon>Bacillati</taxon>
        <taxon>Actinomycetota</taxon>
        <taxon>Actinomycetes</taxon>
        <taxon>Micrococcales</taxon>
        <taxon>Microbacteriaceae</taxon>
        <taxon>Luethyella</taxon>
    </lineage>
</organism>
<comment type="caution">
    <text evidence="2">The sequence shown here is derived from an EMBL/GenBank/DDBJ whole genome shotgun (WGS) entry which is preliminary data.</text>
</comment>
<keyword evidence="3" id="KW-1185">Reference proteome</keyword>
<feature type="compositionally biased region" description="Basic residues" evidence="1">
    <location>
        <begin position="96"/>
        <end position="106"/>
    </location>
</feature>
<name>A0ABW1VI57_9MICO</name>
<dbReference type="EMBL" id="JBHSTP010000002">
    <property type="protein sequence ID" value="MFC6356320.1"/>
    <property type="molecule type" value="Genomic_DNA"/>
</dbReference>
<reference evidence="3" key="1">
    <citation type="journal article" date="2019" name="Int. J. Syst. Evol. Microbiol.">
        <title>The Global Catalogue of Microorganisms (GCM) 10K type strain sequencing project: providing services to taxonomists for standard genome sequencing and annotation.</title>
        <authorList>
            <consortium name="The Broad Institute Genomics Platform"/>
            <consortium name="The Broad Institute Genome Sequencing Center for Infectious Disease"/>
            <person name="Wu L."/>
            <person name="Ma J."/>
        </authorList>
    </citation>
    <scope>NUCLEOTIDE SEQUENCE [LARGE SCALE GENOMIC DNA]</scope>
    <source>
        <strain evidence="3">CCUG 43304</strain>
    </source>
</reference>
<protein>
    <recommendedName>
        <fullName evidence="4">Transposase</fullName>
    </recommendedName>
</protein>
<evidence type="ECO:0000313" key="3">
    <source>
        <dbReference type="Proteomes" id="UP001596306"/>
    </source>
</evidence>
<dbReference type="Proteomes" id="UP001596306">
    <property type="component" value="Unassembled WGS sequence"/>
</dbReference>
<feature type="region of interest" description="Disordered" evidence="1">
    <location>
        <begin position="88"/>
        <end position="125"/>
    </location>
</feature>
<accession>A0ABW1VI57</accession>
<evidence type="ECO:0000256" key="1">
    <source>
        <dbReference type="SAM" id="MobiDB-lite"/>
    </source>
</evidence>
<gene>
    <name evidence="2" type="ORF">ACFQB0_09395</name>
</gene>
<sequence>MSFPPEAGVKYRQELPHGTDEWHELYSTGRNTVEGFNAFVKDTAYHALADPGQRRLRGYAAQYLLTTVLTAAANIRKITNYLADHHRVAAGEHVPPKRRRPAKRKTSMKEWEPSGEELAVGGPPT</sequence>
<proteinExistence type="predicted"/>
<evidence type="ECO:0000313" key="2">
    <source>
        <dbReference type="EMBL" id="MFC6356320.1"/>
    </source>
</evidence>
<evidence type="ECO:0008006" key="4">
    <source>
        <dbReference type="Google" id="ProtNLM"/>
    </source>
</evidence>